<evidence type="ECO:0000256" key="6">
    <source>
        <dbReference type="ARBA" id="ARBA00022840"/>
    </source>
</evidence>
<dbReference type="InterPro" id="IPR011009">
    <property type="entry name" value="Kinase-like_dom_sf"/>
</dbReference>
<dbReference type="InterPro" id="IPR000719">
    <property type="entry name" value="Prot_kinase_dom"/>
</dbReference>
<dbReference type="GO" id="GO:0005524">
    <property type="term" value="F:ATP binding"/>
    <property type="evidence" value="ECO:0007669"/>
    <property type="project" value="UniProtKB-KW"/>
</dbReference>
<feature type="region of interest" description="Disordered" evidence="7">
    <location>
        <begin position="247"/>
        <end position="275"/>
    </location>
</feature>
<keyword evidence="5 9" id="KW-0418">Kinase</keyword>
<dbReference type="GO" id="GO:0004674">
    <property type="term" value="F:protein serine/threonine kinase activity"/>
    <property type="evidence" value="ECO:0007669"/>
    <property type="project" value="UniProtKB-KW"/>
</dbReference>
<feature type="non-terminal residue" evidence="9">
    <location>
        <position position="275"/>
    </location>
</feature>
<dbReference type="PANTHER" id="PTHR43289:SF6">
    <property type="entry name" value="SERINE_THREONINE-PROTEIN KINASE NEKL-3"/>
    <property type="match status" value="1"/>
</dbReference>
<evidence type="ECO:0000256" key="2">
    <source>
        <dbReference type="ARBA" id="ARBA00022527"/>
    </source>
</evidence>
<evidence type="ECO:0000256" key="7">
    <source>
        <dbReference type="SAM" id="MobiDB-lite"/>
    </source>
</evidence>
<keyword evidence="4" id="KW-0547">Nucleotide-binding</keyword>
<dbReference type="InterPro" id="IPR008271">
    <property type="entry name" value="Ser/Thr_kinase_AS"/>
</dbReference>
<sequence length="275" mass="28741">MGAVWEAEDTFLRRTVAVKEVVIPGSLSPEERAVSVERTMREARAIARLGHPNVVTLFDVLDEDARPWVVMEMVPSRSLAEVIKEDGPLHPLRVATVGLAILGALEAAHAAGITHRDVKPGNILLGHDGRVKLTDFGIARAVGDDTITGTGLLVGSPSYIAPEIIKGQEAGAPADLWGLGATLYASVEGRAPFSGGDAMETLSKVVQDAPTPYVRAGSLVPALDSMLDKDPTTRARPVDARRMLLDVLRGGGDSAAARPAASPAPPPPPPVSSGP</sequence>
<dbReference type="Pfam" id="PF00069">
    <property type="entry name" value="Pkinase"/>
    <property type="match status" value="1"/>
</dbReference>
<evidence type="ECO:0000256" key="3">
    <source>
        <dbReference type="ARBA" id="ARBA00022679"/>
    </source>
</evidence>
<dbReference type="SMART" id="SM00220">
    <property type="entry name" value="S_TKc"/>
    <property type="match status" value="1"/>
</dbReference>
<dbReference type="PROSITE" id="PS50011">
    <property type="entry name" value="PROTEIN_KINASE_DOM"/>
    <property type="match status" value="1"/>
</dbReference>
<evidence type="ECO:0000256" key="5">
    <source>
        <dbReference type="ARBA" id="ARBA00022777"/>
    </source>
</evidence>
<reference evidence="9" key="1">
    <citation type="submission" date="2020-02" db="EMBL/GenBank/DDBJ databases">
        <authorList>
            <person name="Meier V. D."/>
        </authorList>
    </citation>
    <scope>NUCLEOTIDE SEQUENCE</scope>
    <source>
        <strain evidence="9">AVDCRST_MAG41</strain>
    </source>
</reference>
<evidence type="ECO:0000313" key="9">
    <source>
        <dbReference type="EMBL" id="CAA9226796.1"/>
    </source>
</evidence>
<feature type="domain" description="Protein kinase" evidence="8">
    <location>
        <begin position="1"/>
        <end position="248"/>
    </location>
</feature>
<evidence type="ECO:0000256" key="4">
    <source>
        <dbReference type="ARBA" id="ARBA00022741"/>
    </source>
</evidence>
<dbReference type="PANTHER" id="PTHR43289">
    <property type="entry name" value="MITOGEN-ACTIVATED PROTEIN KINASE KINASE KINASE 20-RELATED"/>
    <property type="match status" value="1"/>
</dbReference>
<dbReference type="PROSITE" id="PS00108">
    <property type="entry name" value="PROTEIN_KINASE_ST"/>
    <property type="match status" value="1"/>
</dbReference>
<keyword evidence="3" id="KW-0808">Transferase</keyword>
<keyword evidence="2 9" id="KW-0723">Serine/threonine-protein kinase</keyword>
<dbReference type="EC" id="2.7.11.1" evidence="1"/>
<name>A0A6J4HMU2_9ACTN</name>
<dbReference type="AlphaFoldDB" id="A0A6J4HMU2"/>
<evidence type="ECO:0000259" key="8">
    <source>
        <dbReference type="PROSITE" id="PS50011"/>
    </source>
</evidence>
<keyword evidence="6" id="KW-0067">ATP-binding</keyword>
<protein>
    <recommendedName>
        <fullName evidence="1">non-specific serine/threonine protein kinase</fullName>
        <ecNumber evidence="1">2.7.11.1</ecNumber>
    </recommendedName>
</protein>
<dbReference type="Gene3D" id="3.30.200.20">
    <property type="entry name" value="Phosphorylase Kinase, domain 1"/>
    <property type="match status" value="1"/>
</dbReference>
<accession>A0A6J4HMU2</accession>
<dbReference type="Gene3D" id="1.10.510.10">
    <property type="entry name" value="Transferase(Phosphotransferase) domain 1"/>
    <property type="match status" value="1"/>
</dbReference>
<gene>
    <name evidence="9" type="ORF">AVDCRST_MAG41-767</name>
</gene>
<dbReference type="SUPFAM" id="SSF56112">
    <property type="entry name" value="Protein kinase-like (PK-like)"/>
    <property type="match status" value="1"/>
</dbReference>
<dbReference type="EMBL" id="CADCTP010000082">
    <property type="protein sequence ID" value="CAA9226796.1"/>
    <property type="molecule type" value="Genomic_DNA"/>
</dbReference>
<feature type="compositionally biased region" description="Pro residues" evidence="7">
    <location>
        <begin position="262"/>
        <end position="275"/>
    </location>
</feature>
<dbReference type="CDD" id="cd14014">
    <property type="entry name" value="STKc_PknB_like"/>
    <property type="match status" value="1"/>
</dbReference>
<evidence type="ECO:0000256" key="1">
    <source>
        <dbReference type="ARBA" id="ARBA00012513"/>
    </source>
</evidence>
<proteinExistence type="predicted"/>
<organism evidence="9">
    <name type="scientific">uncultured Mycobacteriales bacterium</name>
    <dbReference type="NCBI Taxonomy" id="581187"/>
    <lineage>
        <taxon>Bacteria</taxon>
        <taxon>Bacillati</taxon>
        <taxon>Actinomycetota</taxon>
        <taxon>Actinomycetes</taxon>
        <taxon>Mycobacteriales</taxon>
        <taxon>environmental samples</taxon>
    </lineage>
</organism>